<dbReference type="Gene3D" id="3.30.200.110">
    <property type="entry name" value="Inositol-pentakisphosphate 2-kinase, N-lobe"/>
    <property type="match status" value="1"/>
</dbReference>
<comment type="catalytic activity">
    <reaction evidence="1 10">
        <text>1D-myo-inositol 1,3,4,5,6-pentakisphosphate + ATP = 1D-myo-inositol hexakisphosphate + ADP + H(+)</text>
        <dbReference type="Rhea" id="RHEA:20313"/>
        <dbReference type="ChEBI" id="CHEBI:15378"/>
        <dbReference type="ChEBI" id="CHEBI:30616"/>
        <dbReference type="ChEBI" id="CHEBI:57733"/>
        <dbReference type="ChEBI" id="CHEBI:58130"/>
        <dbReference type="ChEBI" id="CHEBI:456216"/>
        <dbReference type="EC" id="2.7.1.158"/>
    </reaction>
</comment>
<dbReference type="OrthoDB" id="272370at2759"/>
<evidence type="ECO:0000313" key="11">
    <source>
        <dbReference type="EMBL" id="KAF2482665.1"/>
    </source>
</evidence>
<evidence type="ECO:0000256" key="4">
    <source>
        <dbReference type="ARBA" id="ARBA00012023"/>
    </source>
</evidence>
<dbReference type="InterPro" id="IPR009286">
    <property type="entry name" value="Ins_P5_2-kin"/>
</dbReference>
<keyword evidence="6 10" id="KW-0808">Transferase</keyword>
<dbReference type="RefSeq" id="XP_033589235.1">
    <property type="nucleotide sequence ID" value="XM_033729747.1"/>
</dbReference>
<dbReference type="GO" id="GO:0005524">
    <property type="term" value="F:ATP binding"/>
    <property type="evidence" value="ECO:0007669"/>
    <property type="project" value="UniProtKB-KW"/>
</dbReference>
<dbReference type="Proteomes" id="UP000799767">
    <property type="component" value="Unassembled WGS sequence"/>
</dbReference>
<dbReference type="AlphaFoldDB" id="A0A6A6PS09"/>
<accession>A0A6A6PS09</accession>
<name>A0A6A6PS09_9PEZI</name>
<keyword evidence="12" id="KW-1185">Reference proteome</keyword>
<evidence type="ECO:0000256" key="6">
    <source>
        <dbReference type="ARBA" id="ARBA00022679"/>
    </source>
</evidence>
<evidence type="ECO:0000256" key="8">
    <source>
        <dbReference type="ARBA" id="ARBA00022777"/>
    </source>
</evidence>
<evidence type="ECO:0000256" key="9">
    <source>
        <dbReference type="ARBA" id="ARBA00022840"/>
    </source>
</evidence>
<dbReference type="GO" id="GO:0032958">
    <property type="term" value="P:inositol phosphate biosynthetic process"/>
    <property type="evidence" value="ECO:0007669"/>
    <property type="project" value="TreeGrafter"/>
</dbReference>
<dbReference type="GO" id="GO:0035299">
    <property type="term" value="F:inositol-1,3,4,5,6-pentakisphosphate 2-kinase activity"/>
    <property type="evidence" value="ECO:0007669"/>
    <property type="project" value="UniProtKB-EC"/>
</dbReference>
<evidence type="ECO:0000256" key="7">
    <source>
        <dbReference type="ARBA" id="ARBA00022741"/>
    </source>
</evidence>
<dbReference type="PANTHER" id="PTHR14456:SF2">
    <property type="entry name" value="INOSITOL-PENTAKISPHOSPHATE 2-KINASE"/>
    <property type="match status" value="1"/>
</dbReference>
<dbReference type="PANTHER" id="PTHR14456">
    <property type="entry name" value="INOSITOL POLYPHOSPHATE KINASE 1"/>
    <property type="match status" value="1"/>
</dbReference>
<dbReference type="EMBL" id="MU001636">
    <property type="protein sequence ID" value="KAF2482665.1"/>
    <property type="molecule type" value="Genomic_DNA"/>
</dbReference>
<dbReference type="GO" id="GO:0005634">
    <property type="term" value="C:nucleus"/>
    <property type="evidence" value="ECO:0007669"/>
    <property type="project" value="TreeGrafter"/>
</dbReference>
<reference evidence="11" key="1">
    <citation type="journal article" date="2020" name="Stud. Mycol.">
        <title>101 Dothideomycetes genomes: a test case for predicting lifestyles and emergence of pathogens.</title>
        <authorList>
            <person name="Haridas S."/>
            <person name="Albert R."/>
            <person name="Binder M."/>
            <person name="Bloem J."/>
            <person name="Labutti K."/>
            <person name="Salamov A."/>
            <person name="Andreopoulos B."/>
            <person name="Baker S."/>
            <person name="Barry K."/>
            <person name="Bills G."/>
            <person name="Bluhm B."/>
            <person name="Cannon C."/>
            <person name="Castanera R."/>
            <person name="Culley D."/>
            <person name="Daum C."/>
            <person name="Ezra D."/>
            <person name="Gonzalez J."/>
            <person name="Henrissat B."/>
            <person name="Kuo A."/>
            <person name="Liang C."/>
            <person name="Lipzen A."/>
            <person name="Lutzoni F."/>
            <person name="Magnuson J."/>
            <person name="Mondo S."/>
            <person name="Nolan M."/>
            <person name="Ohm R."/>
            <person name="Pangilinan J."/>
            <person name="Park H.-J."/>
            <person name="Ramirez L."/>
            <person name="Alfaro M."/>
            <person name="Sun H."/>
            <person name="Tritt A."/>
            <person name="Yoshinaga Y."/>
            <person name="Zwiers L.-H."/>
            <person name="Turgeon B."/>
            <person name="Goodwin S."/>
            <person name="Spatafora J."/>
            <person name="Crous P."/>
            <person name="Grigoriev I."/>
        </authorList>
    </citation>
    <scope>NUCLEOTIDE SEQUENCE</scope>
    <source>
        <strain evidence="11">CBS 113389</strain>
    </source>
</reference>
<dbReference type="InterPro" id="IPR043001">
    <property type="entry name" value="IP5_2-K_N_lobe"/>
</dbReference>
<evidence type="ECO:0000256" key="10">
    <source>
        <dbReference type="RuleBase" id="RU364126"/>
    </source>
</evidence>
<comment type="function">
    <text evidence="10">Phosphorylates Ins(1,3,4,5,6)P5 at position 2 to form Ins(1,2,3,4,5,6)P6 (InsP6 or phytate).</text>
</comment>
<comment type="function">
    <text evidence="2">Has kinase activity and phosphorylates inositol-1,3,4,5,6-pentakisphosphate (Ins(1,3,4,5,6)P5) to produce 1,2,3,4,5,6-hexakisphosphate (InsP6), also known as phytate.</text>
</comment>
<evidence type="ECO:0000256" key="1">
    <source>
        <dbReference type="ARBA" id="ARBA00001774"/>
    </source>
</evidence>
<organism evidence="11 12">
    <name type="scientific">Neohortaea acidophila</name>
    <dbReference type="NCBI Taxonomy" id="245834"/>
    <lineage>
        <taxon>Eukaryota</taxon>
        <taxon>Fungi</taxon>
        <taxon>Dikarya</taxon>
        <taxon>Ascomycota</taxon>
        <taxon>Pezizomycotina</taxon>
        <taxon>Dothideomycetes</taxon>
        <taxon>Dothideomycetidae</taxon>
        <taxon>Mycosphaerellales</taxon>
        <taxon>Teratosphaeriaceae</taxon>
        <taxon>Neohortaea</taxon>
    </lineage>
</organism>
<proteinExistence type="inferred from homology"/>
<evidence type="ECO:0000256" key="3">
    <source>
        <dbReference type="ARBA" id="ARBA00008305"/>
    </source>
</evidence>
<keyword evidence="8 10" id="KW-0418">Kinase</keyword>
<dbReference type="Pfam" id="PF06090">
    <property type="entry name" value="Ins_P5_2-kin"/>
    <property type="match status" value="2"/>
</dbReference>
<evidence type="ECO:0000256" key="5">
    <source>
        <dbReference type="ARBA" id="ARBA00014846"/>
    </source>
</evidence>
<dbReference type="GeneID" id="54470749"/>
<evidence type="ECO:0000256" key="2">
    <source>
        <dbReference type="ARBA" id="ARBA00003979"/>
    </source>
</evidence>
<gene>
    <name evidence="11" type="ORF">BDY17DRAFT_163879</name>
</gene>
<dbReference type="EC" id="2.7.1.158" evidence="4 10"/>
<sequence>MSVEVFYTAHEHPQLHATKPPGPSVRCILRYLAEGGANFVFHILPRTSDDALPPALEGRVLRLRKDLPHVQSAKEQAEAFQRHFEPLFAPQHLVQPELIALGDGFSSLVNASLATLERSAGRDTHSLSRHETYALLLADMTFNAPCTGFQMKPKWLAPSPSAPHGAKRCRTCALRASRVAHQRSTPTDAQAFCPLMLVSDDPRDRETAAKMVTSCPVLQRFLTYDASSLFSTLREGQTTFDPRGVLALTADASAVNELCKAMTLRDCTLFARHTSHGPVEARLADLDLKQPAKLPQWAKIEQTLTEQGWYTNEEDPQHWSRELMCQLSRGVKGV</sequence>
<keyword evidence="7 10" id="KW-0547">Nucleotide-binding</keyword>
<comment type="domain">
    <text evidence="10">The EXKPK motif is conserved in inositol-pentakisphosphate 2-kinases of both family 1 and 2.</text>
</comment>
<keyword evidence="9 10" id="KW-0067">ATP-binding</keyword>
<protein>
    <recommendedName>
        <fullName evidence="5 10">Inositol-pentakisphosphate 2-kinase</fullName>
        <ecNumber evidence="4 10">2.7.1.158</ecNumber>
    </recommendedName>
</protein>
<comment type="similarity">
    <text evidence="3">Belongs to the IPK1 type 1 family.</text>
</comment>
<evidence type="ECO:0000313" key="12">
    <source>
        <dbReference type="Proteomes" id="UP000799767"/>
    </source>
</evidence>